<dbReference type="PANTHER" id="PTHR11557">
    <property type="entry name" value="PORPHOBILINOGEN DEAMINASE"/>
    <property type="match status" value="1"/>
</dbReference>
<evidence type="ECO:0000256" key="3">
    <source>
        <dbReference type="ARBA" id="ARBA00004735"/>
    </source>
</evidence>
<dbReference type="InParanoid" id="K1QN67"/>
<dbReference type="Pfam" id="PF01379">
    <property type="entry name" value="Porphobil_deam"/>
    <property type="match status" value="1"/>
</dbReference>
<dbReference type="PRINTS" id="PR00151">
    <property type="entry name" value="PORPHBDMNASE"/>
</dbReference>
<dbReference type="Pfam" id="PF03900">
    <property type="entry name" value="Porphobil_deamC"/>
    <property type="match status" value="1"/>
</dbReference>
<comment type="function">
    <text evidence="2">Tetrapolymerization of the monopyrrole PBG into the hydroxymethylbilane pre-uroporphyrinogen in several discrete steps.</text>
</comment>
<dbReference type="GO" id="GO:0006783">
    <property type="term" value="P:heme biosynthetic process"/>
    <property type="evidence" value="ECO:0007669"/>
    <property type="project" value="TreeGrafter"/>
</dbReference>
<evidence type="ECO:0000256" key="7">
    <source>
        <dbReference type="ARBA" id="ARBA00023244"/>
    </source>
</evidence>
<dbReference type="InterPro" id="IPR036803">
    <property type="entry name" value="Porphobilinogen_deaminase_C_sf"/>
</dbReference>
<dbReference type="PANTHER" id="PTHR11557:SF0">
    <property type="entry name" value="PORPHOBILINOGEN DEAMINASE"/>
    <property type="match status" value="1"/>
</dbReference>
<dbReference type="FunFam" id="3.40.190.10:FF:000005">
    <property type="entry name" value="Porphobilinogen deaminase"/>
    <property type="match status" value="1"/>
</dbReference>
<evidence type="ECO:0000256" key="8">
    <source>
        <dbReference type="ARBA" id="ARBA00033064"/>
    </source>
</evidence>
<dbReference type="EMBL" id="JH816193">
    <property type="protein sequence ID" value="EKC38292.1"/>
    <property type="molecule type" value="Genomic_DNA"/>
</dbReference>
<reference evidence="11" key="1">
    <citation type="journal article" date="2012" name="Nature">
        <title>The oyster genome reveals stress adaptation and complexity of shell formation.</title>
        <authorList>
            <person name="Zhang G."/>
            <person name="Fang X."/>
            <person name="Guo X."/>
            <person name="Li L."/>
            <person name="Luo R."/>
            <person name="Xu F."/>
            <person name="Yang P."/>
            <person name="Zhang L."/>
            <person name="Wang X."/>
            <person name="Qi H."/>
            <person name="Xiong Z."/>
            <person name="Que H."/>
            <person name="Xie Y."/>
            <person name="Holland P.W."/>
            <person name="Paps J."/>
            <person name="Zhu Y."/>
            <person name="Wu F."/>
            <person name="Chen Y."/>
            <person name="Wang J."/>
            <person name="Peng C."/>
            <person name="Meng J."/>
            <person name="Yang L."/>
            <person name="Liu J."/>
            <person name="Wen B."/>
            <person name="Zhang N."/>
            <person name="Huang Z."/>
            <person name="Zhu Q."/>
            <person name="Feng Y."/>
            <person name="Mount A."/>
            <person name="Hedgecock D."/>
            <person name="Xu Z."/>
            <person name="Liu Y."/>
            <person name="Domazet-Loso T."/>
            <person name="Du Y."/>
            <person name="Sun X."/>
            <person name="Zhang S."/>
            <person name="Liu B."/>
            <person name="Cheng P."/>
            <person name="Jiang X."/>
            <person name="Li J."/>
            <person name="Fan D."/>
            <person name="Wang W."/>
            <person name="Fu W."/>
            <person name="Wang T."/>
            <person name="Wang B."/>
            <person name="Zhang J."/>
            <person name="Peng Z."/>
            <person name="Li Y."/>
            <person name="Li N."/>
            <person name="Wang J."/>
            <person name="Chen M."/>
            <person name="He Y."/>
            <person name="Tan F."/>
            <person name="Song X."/>
            <person name="Zheng Q."/>
            <person name="Huang R."/>
            <person name="Yang H."/>
            <person name="Du X."/>
            <person name="Chen L."/>
            <person name="Yang M."/>
            <person name="Gaffney P.M."/>
            <person name="Wang S."/>
            <person name="Luo L."/>
            <person name="She Z."/>
            <person name="Ming Y."/>
            <person name="Huang W."/>
            <person name="Zhang S."/>
            <person name="Huang B."/>
            <person name="Zhang Y."/>
            <person name="Qu T."/>
            <person name="Ni P."/>
            <person name="Miao G."/>
            <person name="Wang J."/>
            <person name="Wang Q."/>
            <person name="Steinberg C.E."/>
            <person name="Wang H."/>
            <person name="Li N."/>
            <person name="Qian L."/>
            <person name="Zhang G."/>
            <person name="Li Y."/>
            <person name="Yang H."/>
            <person name="Liu X."/>
            <person name="Wang J."/>
            <person name="Yin Y."/>
            <person name="Wang J."/>
        </authorList>
    </citation>
    <scope>NUCLEOTIDE SEQUENCE [LARGE SCALE GENOMIC DNA]</scope>
    <source>
        <strain evidence="11">05x7-T-G4-1.051#20</strain>
    </source>
</reference>
<organism evidence="11">
    <name type="scientific">Magallana gigas</name>
    <name type="common">Pacific oyster</name>
    <name type="synonym">Crassostrea gigas</name>
    <dbReference type="NCBI Taxonomy" id="29159"/>
    <lineage>
        <taxon>Eukaryota</taxon>
        <taxon>Metazoa</taxon>
        <taxon>Spiralia</taxon>
        <taxon>Lophotrochozoa</taxon>
        <taxon>Mollusca</taxon>
        <taxon>Bivalvia</taxon>
        <taxon>Autobranchia</taxon>
        <taxon>Pteriomorphia</taxon>
        <taxon>Ostreida</taxon>
        <taxon>Ostreoidea</taxon>
        <taxon>Ostreidae</taxon>
        <taxon>Magallana</taxon>
    </lineage>
</organism>
<dbReference type="Gene3D" id="3.30.160.40">
    <property type="entry name" value="Porphobilinogen deaminase, C-terminal domain"/>
    <property type="match status" value="1"/>
</dbReference>
<evidence type="ECO:0000259" key="9">
    <source>
        <dbReference type="Pfam" id="PF01379"/>
    </source>
</evidence>
<gene>
    <name evidence="11" type="ORF">CGI_10022618</name>
</gene>
<sequence length="371" mass="40521">MDIKKTIRVGSRKSQLAMIQTDTIIDALSAAHPEVKFEVVSMDTIGDKIQDVALPQIGLSGVFTKELEAALLLNHVDIVVHSMKDCPALLPDGLAIGTVFKRDSPYDVVVMNVKNIGKTLADLPEGRQLFYIVSVVGTSSLRRIAQVSRIHPHLNFESIRGNLNMRLQKLDDCDKYAALILAEAGLSRMGWENRLSERLADSGCLYAVCQGAIGVECRADDKGTLAVLDSITDRNTMLQCIAERSFIKSLGVGYKAPVCVHCEISRDEIHLSGAVYSLDGHETQILDTRASLHPDAQRNGKGEQISIQSPSFMSIAVGSAASREEMAAAQRTGSHLAEEFLKSSAKEMLITAKVSTENSILQERSRREMQA</sequence>
<name>K1QN67_MAGGI</name>
<dbReference type="GO" id="GO:0004418">
    <property type="term" value="F:hydroxymethylbilane synthase activity"/>
    <property type="evidence" value="ECO:0007669"/>
    <property type="project" value="UniProtKB-EC"/>
</dbReference>
<dbReference type="SUPFAM" id="SSF54782">
    <property type="entry name" value="Porphobilinogen deaminase (hydroxymethylbilane synthase), C-terminal domain"/>
    <property type="match status" value="1"/>
</dbReference>
<evidence type="ECO:0000256" key="4">
    <source>
        <dbReference type="ARBA" id="ARBA00005638"/>
    </source>
</evidence>
<protein>
    <recommendedName>
        <fullName evidence="5">hydroxymethylbilane synthase</fullName>
        <ecNumber evidence="5">2.5.1.61</ecNumber>
    </recommendedName>
    <alternativeName>
        <fullName evidence="8">Hydroxymethylbilane synthase</fullName>
    </alternativeName>
</protein>
<dbReference type="AlphaFoldDB" id="K1QN67"/>
<dbReference type="EC" id="2.5.1.61" evidence="5"/>
<comment type="cofactor">
    <cofactor evidence="1">
        <name>dipyrromethane</name>
        <dbReference type="ChEBI" id="CHEBI:60342"/>
    </cofactor>
</comment>
<dbReference type="GO" id="GO:0005737">
    <property type="term" value="C:cytoplasm"/>
    <property type="evidence" value="ECO:0007669"/>
    <property type="project" value="TreeGrafter"/>
</dbReference>
<dbReference type="InterPro" id="IPR000860">
    <property type="entry name" value="HemC"/>
</dbReference>
<evidence type="ECO:0000256" key="6">
    <source>
        <dbReference type="ARBA" id="ARBA00022679"/>
    </source>
</evidence>
<dbReference type="InterPro" id="IPR022417">
    <property type="entry name" value="Porphobilin_deaminase_N"/>
</dbReference>
<evidence type="ECO:0000256" key="1">
    <source>
        <dbReference type="ARBA" id="ARBA00001916"/>
    </source>
</evidence>
<dbReference type="PIRSF" id="PIRSF001438">
    <property type="entry name" value="4pyrrol_synth_OHMeBilane_synth"/>
    <property type="match status" value="1"/>
</dbReference>
<evidence type="ECO:0000313" key="11">
    <source>
        <dbReference type="EMBL" id="EKC38292.1"/>
    </source>
</evidence>
<comment type="similarity">
    <text evidence="4">Belongs to the HMBS family.</text>
</comment>
<feature type="domain" description="Porphobilinogen deaminase N-terminal" evidence="9">
    <location>
        <begin position="7"/>
        <end position="224"/>
    </location>
</feature>
<comment type="pathway">
    <text evidence="3">Porphyrin-containing compound metabolism; protoporphyrin-IX biosynthesis; coproporphyrinogen-III from 5-aminolevulinate: step 2/4.</text>
</comment>
<dbReference type="FunFam" id="3.40.190.10:FF:000004">
    <property type="entry name" value="Porphobilinogen deaminase"/>
    <property type="match status" value="1"/>
</dbReference>
<keyword evidence="6" id="KW-0808">Transferase</keyword>
<feature type="domain" description="Porphobilinogen deaminase C-terminal" evidence="10">
    <location>
        <begin position="238"/>
        <end position="289"/>
    </location>
</feature>
<proteinExistence type="inferred from homology"/>
<dbReference type="NCBIfam" id="TIGR00212">
    <property type="entry name" value="hemC"/>
    <property type="match status" value="1"/>
</dbReference>
<dbReference type="InterPro" id="IPR022418">
    <property type="entry name" value="Porphobilinogen_deaminase_C"/>
</dbReference>
<dbReference type="SUPFAM" id="SSF53850">
    <property type="entry name" value="Periplasmic binding protein-like II"/>
    <property type="match status" value="1"/>
</dbReference>
<keyword evidence="7" id="KW-0627">Porphyrin biosynthesis</keyword>
<evidence type="ECO:0000256" key="2">
    <source>
        <dbReference type="ARBA" id="ARBA00002869"/>
    </source>
</evidence>
<evidence type="ECO:0000259" key="10">
    <source>
        <dbReference type="Pfam" id="PF03900"/>
    </source>
</evidence>
<accession>K1QN67</accession>
<evidence type="ECO:0000256" key="5">
    <source>
        <dbReference type="ARBA" id="ARBA00012655"/>
    </source>
</evidence>
<dbReference type="CDD" id="cd13645">
    <property type="entry name" value="PBP2_HuPBGD_like"/>
    <property type="match status" value="1"/>
</dbReference>
<dbReference type="Gene3D" id="3.40.190.10">
    <property type="entry name" value="Periplasmic binding protein-like II"/>
    <property type="match status" value="2"/>
</dbReference>
<dbReference type="HOGENOM" id="CLU_019704_0_1_1"/>